<evidence type="ECO:0000313" key="4">
    <source>
        <dbReference type="Proteomes" id="UP000463224"/>
    </source>
</evidence>
<feature type="region of interest" description="Disordered" evidence="2">
    <location>
        <begin position="607"/>
        <end position="687"/>
    </location>
</feature>
<dbReference type="InterPro" id="IPR050445">
    <property type="entry name" value="Bact_polysacc_biosynth/exp"/>
</dbReference>
<feature type="compositionally biased region" description="Basic and acidic residues" evidence="2">
    <location>
        <begin position="119"/>
        <end position="143"/>
    </location>
</feature>
<feature type="compositionally biased region" description="Basic and acidic residues" evidence="2">
    <location>
        <begin position="22"/>
        <end position="37"/>
    </location>
</feature>
<proteinExistence type="predicted"/>
<name>A0A844QJD7_9HYPH</name>
<dbReference type="PANTHER" id="PTHR32309">
    <property type="entry name" value="TYROSINE-PROTEIN KINASE"/>
    <property type="match status" value="1"/>
</dbReference>
<dbReference type="GO" id="GO:0004713">
    <property type="term" value="F:protein tyrosine kinase activity"/>
    <property type="evidence" value="ECO:0007669"/>
    <property type="project" value="TreeGrafter"/>
</dbReference>
<comment type="caution">
    <text evidence="3">The sequence shown here is derived from an EMBL/GenBank/DDBJ whole genome shotgun (WGS) entry which is preliminary data.</text>
</comment>
<evidence type="ECO:0000256" key="1">
    <source>
        <dbReference type="SAM" id="Coils"/>
    </source>
</evidence>
<gene>
    <name evidence="3" type="ORF">GN330_20730</name>
</gene>
<dbReference type="GO" id="GO:0005886">
    <property type="term" value="C:plasma membrane"/>
    <property type="evidence" value="ECO:0007669"/>
    <property type="project" value="TreeGrafter"/>
</dbReference>
<feature type="region of interest" description="Disordered" evidence="2">
    <location>
        <begin position="1"/>
        <end position="143"/>
    </location>
</feature>
<dbReference type="Proteomes" id="UP000463224">
    <property type="component" value="Unassembled WGS sequence"/>
</dbReference>
<evidence type="ECO:0000256" key="2">
    <source>
        <dbReference type="SAM" id="MobiDB-lite"/>
    </source>
</evidence>
<feature type="compositionally biased region" description="Low complexity" evidence="2">
    <location>
        <begin position="672"/>
        <end position="681"/>
    </location>
</feature>
<organism evidence="3 4">
    <name type="scientific">Nitratireductor arenosus</name>
    <dbReference type="NCBI Taxonomy" id="2682096"/>
    <lineage>
        <taxon>Bacteria</taxon>
        <taxon>Pseudomonadati</taxon>
        <taxon>Pseudomonadota</taxon>
        <taxon>Alphaproteobacteria</taxon>
        <taxon>Hyphomicrobiales</taxon>
        <taxon>Phyllobacteriaceae</taxon>
        <taxon>Nitratireductor</taxon>
    </lineage>
</organism>
<keyword evidence="1" id="KW-0175">Coiled coil</keyword>
<dbReference type="AlphaFoldDB" id="A0A844QJD7"/>
<dbReference type="PANTHER" id="PTHR32309:SF13">
    <property type="entry name" value="FERRIC ENTEROBACTIN TRANSPORT PROTEIN FEPE"/>
    <property type="match status" value="1"/>
</dbReference>
<accession>A0A844QJD7</accession>
<protein>
    <submittedName>
        <fullName evidence="3">Succinoglycan biosynthesis protein exop</fullName>
    </submittedName>
</protein>
<evidence type="ECO:0000313" key="3">
    <source>
        <dbReference type="EMBL" id="MVA99682.1"/>
    </source>
</evidence>
<reference evidence="3 4" key="1">
    <citation type="submission" date="2019-12" db="EMBL/GenBank/DDBJ databases">
        <title>Nitratireductor arenosus sp. nov., Isolated from sea sand, Jeju island, South Korea.</title>
        <authorList>
            <person name="Kim W."/>
        </authorList>
    </citation>
    <scope>NUCLEOTIDE SEQUENCE [LARGE SCALE GENOMIC DNA]</scope>
    <source>
        <strain evidence="3 4">CAU 1489</strain>
    </source>
</reference>
<sequence length="865" mass="93113">MPAFDNRDRKKRKGSLLTLVDPHADGRGTKGGRDGREPVAAADELAVSPAERHEIARSRREAGRSPLIKALSRHSAESGDDIGIQDAPQPNRQHRAEPGWSGLWVPRSDGPARAVPADRSAKTDTPGRGRDVGTRTSSDERDPYWRPLIDPMAVIGGIFNSKGLIAATTICGALLGVFIALSTPKEYQAIAEMLVDPRDIKFLDRDLTSGGLPSDATLALVENQVRVILSGTVMNKTVARLNLDQDPEFNGEGGSGGLGSLLSGLTSLLSLAGGEEGANANRHAITVENLFHAVDAERGGKTFVISIAAKSESPQKAALIANTVTEVFLETYGDLQSGTAGKASDELSSRLAELRAGVEAAERQIEAFKAENDIVDAQGRLISDDEIIKLNDQLATARARTLELNARASSARSVSVDSILTGNLPEQINSPVLTEMRAQYSTLRQEADRLGAKLGPRHPERAAVEAQLVSARQQISQELRLVAQSIQVDLKRAVQLEQELAARLAQLKARQANLSDELVTVRELEREASAKRAVYEGFLLRARETGQQKDINAVNISVISEAMPPLEPTGMSRKTMTVLATMFGFAAGVGLGGARGAYDSFRASMGRASAAPVGPPAPASPTTQLAPAERRREPDEPDEPDDNGVSAVRKESPQAEFVEASGSESRHRESSATEPAATAAETAEEADMHRMPDYSAWPATRSPETAEPAPGPHGQYWYDPATAAHYPAPGPVYGWYPGFVGEPASVHRHASQPRHPWAQPGHGYPPASPAYWPRPIPQAQPYWPDPQHNVQPWQHHAPPHAPQADPAGYGAAPHVDAAAGRPVTDRSVAAQDHDGDAINEIRESLREFREALRELSENRGRRRFI</sequence>
<keyword evidence="4" id="KW-1185">Reference proteome</keyword>
<dbReference type="EMBL" id="WPHG01000007">
    <property type="protein sequence ID" value="MVA99682.1"/>
    <property type="molecule type" value="Genomic_DNA"/>
</dbReference>
<feature type="coiled-coil region" evidence="1">
    <location>
        <begin position="344"/>
        <end position="378"/>
    </location>
</feature>
<feature type="compositionally biased region" description="Basic and acidic residues" evidence="2">
    <location>
        <begin position="50"/>
        <end position="63"/>
    </location>
</feature>
<feature type="coiled-coil region" evidence="1">
    <location>
        <begin position="490"/>
        <end position="524"/>
    </location>
</feature>